<accession>A0A4Y7K2N9</accession>
<keyword evidence="3" id="KW-1185">Reference proteome</keyword>
<feature type="region of interest" description="Disordered" evidence="1">
    <location>
        <begin position="151"/>
        <end position="170"/>
    </location>
</feature>
<dbReference type="InterPro" id="IPR035970">
    <property type="entry name" value="60S_ribosomal_eL19_sf"/>
</dbReference>
<reference evidence="2 3" key="1">
    <citation type="journal article" date="2018" name="Science">
        <title>The opium poppy genome and morphinan production.</title>
        <authorList>
            <person name="Guo L."/>
            <person name="Winzer T."/>
            <person name="Yang X."/>
            <person name="Li Y."/>
            <person name="Ning Z."/>
            <person name="He Z."/>
            <person name="Teodor R."/>
            <person name="Lu Y."/>
            <person name="Bowser T.A."/>
            <person name="Graham I.A."/>
            <person name="Ye K."/>
        </authorList>
    </citation>
    <scope>NUCLEOTIDE SEQUENCE [LARGE SCALE GENOMIC DNA]</scope>
    <source>
        <strain evidence="3">cv. HN1</strain>
        <tissue evidence="2">Leaves</tissue>
    </source>
</reference>
<dbReference type="Gene3D" id="1.10.1200.240">
    <property type="match status" value="2"/>
</dbReference>
<protein>
    <submittedName>
        <fullName evidence="2">Uncharacterized protein</fullName>
    </submittedName>
</protein>
<dbReference type="AlphaFoldDB" id="A0A4Y7K2N9"/>
<proteinExistence type="predicted"/>
<dbReference type="GO" id="GO:0003735">
    <property type="term" value="F:structural constituent of ribosome"/>
    <property type="evidence" value="ECO:0007669"/>
    <property type="project" value="InterPro"/>
</dbReference>
<dbReference type="Gene3D" id="3.40.50.720">
    <property type="entry name" value="NAD(P)-binding Rossmann-like Domain"/>
    <property type="match status" value="1"/>
</dbReference>
<dbReference type="EMBL" id="CM010720">
    <property type="protein sequence ID" value="RZC67633.1"/>
    <property type="molecule type" value="Genomic_DNA"/>
</dbReference>
<dbReference type="InterPro" id="IPR055280">
    <property type="entry name" value="TIC32"/>
</dbReference>
<evidence type="ECO:0000256" key="1">
    <source>
        <dbReference type="SAM" id="MobiDB-lite"/>
    </source>
</evidence>
<evidence type="ECO:0000313" key="2">
    <source>
        <dbReference type="EMBL" id="RZC67633.1"/>
    </source>
</evidence>
<dbReference type="GO" id="GO:0005840">
    <property type="term" value="C:ribosome"/>
    <property type="evidence" value="ECO:0007669"/>
    <property type="project" value="InterPro"/>
</dbReference>
<dbReference type="STRING" id="3469.A0A4Y7K2N9"/>
<sequence>MCILRRFLCKYMEAKKIDKHVYHDMYLRHVFKNKRVLMESIHRSKAEKAIEKTLFDQSKNKANRGRKHAGLMLFSVRQVVKNADIWISSLSMLVIEQVRVRGRVPENLGCLPSTWRQRRLTHVYHDMYLRHVFKKKRVLMESIHKSKAEKAIERTLSDQSKNKASRGRKHVGWEEPLNARNKYMGCFREILGASSGIVFETARVLAMLGVRVVMGVWNIAAGKDVKKTIPKENSSDKVDVMELYLRSMASVIQFASKFESVDLPLNLLINNVEVMACPFMLSHDNIETKHQPAARHWYPITWAILKKVKFQPSLVAMEFESNLKETTSDDTNHLFTGKSYSSSQLHATTGS</sequence>
<organism evidence="2 3">
    <name type="scientific">Papaver somniferum</name>
    <name type="common">Opium poppy</name>
    <dbReference type="NCBI Taxonomy" id="3469"/>
    <lineage>
        <taxon>Eukaryota</taxon>
        <taxon>Viridiplantae</taxon>
        <taxon>Streptophyta</taxon>
        <taxon>Embryophyta</taxon>
        <taxon>Tracheophyta</taxon>
        <taxon>Spermatophyta</taxon>
        <taxon>Magnoliopsida</taxon>
        <taxon>Ranunculales</taxon>
        <taxon>Papaveraceae</taxon>
        <taxon>Papaveroideae</taxon>
        <taxon>Papaver</taxon>
    </lineage>
</organism>
<name>A0A4Y7K2N9_PAPSO</name>
<dbReference type="InterPro" id="IPR036291">
    <property type="entry name" value="NAD(P)-bd_dom_sf"/>
</dbReference>
<dbReference type="Proteomes" id="UP000316621">
    <property type="component" value="Chromosome 6"/>
</dbReference>
<dbReference type="InterPro" id="IPR002347">
    <property type="entry name" value="SDR_fam"/>
</dbReference>
<dbReference type="SUPFAM" id="SSF51735">
    <property type="entry name" value="NAD(P)-binding Rossmann-fold domains"/>
    <property type="match status" value="1"/>
</dbReference>
<dbReference type="Gramene" id="RZC67633">
    <property type="protein sequence ID" value="RZC67633"/>
    <property type="gene ID" value="C5167_011317"/>
</dbReference>
<dbReference type="PANTHER" id="PTHR48476">
    <property type="entry name" value="SHORT-CHAIN DEHYDROGENASE TIC 32, CHLOROPLASTIC-LIKE"/>
    <property type="match status" value="1"/>
</dbReference>
<dbReference type="SUPFAM" id="SSF48140">
    <property type="entry name" value="Ribosomal protein L19 (L19e)"/>
    <property type="match status" value="1"/>
</dbReference>
<evidence type="ECO:0000313" key="3">
    <source>
        <dbReference type="Proteomes" id="UP000316621"/>
    </source>
</evidence>
<gene>
    <name evidence="2" type="ORF">C5167_011317</name>
</gene>
<dbReference type="PANTHER" id="PTHR48476:SF1">
    <property type="entry name" value="SHORT-CHAIN DEHYDROGENASE TIC 32, CHLOROPLASTIC-LIKE"/>
    <property type="match status" value="1"/>
</dbReference>
<dbReference type="GO" id="GO:0006412">
    <property type="term" value="P:translation"/>
    <property type="evidence" value="ECO:0007669"/>
    <property type="project" value="InterPro"/>
</dbReference>
<dbReference type="Pfam" id="PF00106">
    <property type="entry name" value="adh_short"/>
    <property type="match status" value="1"/>
</dbReference>